<dbReference type="Proteomes" id="UP000280696">
    <property type="component" value="Unassembled WGS sequence"/>
</dbReference>
<dbReference type="InterPro" id="IPR000209">
    <property type="entry name" value="Peptidase_S8/S53_dom"/>
</dbReference>
<dbReference type="RefSeq" id="WP_120471232.1">
    <property type="nucleotide sequence ID" value="NZ_RAYQ01000017.1"/>
</dbReference>
<gene>
    <name evidence="9" type="ORF">D7V94_15440</name>
</gene>
<dbReference type="PROSITE" id="PS51892">
    <property type="entry name" value="SUBTILASE"/>
    <property type="match status" value="1"/>
</dbReference>
<comment type="caution">
    <text evidence="9">The sequence shown here is derived from an EMBL/GenBank/DDBJ whole genome shotgun (WGS) entry which is preliminary data.</text>
</comment>
<dbReference type="PROSITE" id="PS00137">
    <property type="entry name" value="SUBTILASE_HIS"/>
    <property type="match status" value="1"/>
</dbReference>
<evidence type="ECO:0000256" key="5">
    <source>
        <dbReference type="PIRSR" id="PIRSR615500-1"/>
    </source>
</evidence>
<comment type="similarity">
    <text evidence="1 6 7">Belongs to the peptidase S8 family.</text>
</comment>
<organism evidence="9 10">
    <name type="scientific">Parablautia intestinalis</name>
    <dbReference type="NCBI Taxonomy" id="2320100"/>
    <lineage>
        <taxon>Bacteria</taxon>
        <taxon>Bacillati</taxon>
        <taxon>Bacillota</taxon>
        <taxon>Clostridia</taxon>
        <taxon>Lachnospirales</taxon>
        <taxon>Lachnospiraceae</taxon>
        <taxon>Parablautia</taxon>
    </lineage>
</organism>
<reference evidence="9 10" key="1">
    <citation type="submission" date="2018-09" db="EMBL/GenBank/DDBJ databases">
        <title>Murine metabolic-syndrome-specific gut microbial biobank.</title>
        <authorList>
            <person name="Liu C."/>
        </authorList>
    </citation>
    <scope>NUCLEOTIDE SEQUENCE [LARGE SCALE GENOMIC DNA]</scope>
    <source>
        <strain evidence="9 10">0.1xD8-82</strain>
    </source>
</reference>
<dbReference type="PROSITE" id="PS00136">
    <property type="entry name" value="SUBTILASE_ASP"/>
    <property type="match status" value="1"/>
</dbReference>
<keyword evidence="10" id="KW-1185">Reference proteome</keyword>
<dbReference type="OrthoDB" id="9804931at2"/>
<dbReference type="PRINTS" id="PR00723">
    <property type="entry name" value="SUBTILISIN"/>
</dbReference>
<protein>
    <recommendedName>
        <fullName evidence="8">Peptidase S8/S53 domain-containing protein</fullName>
    </recommendedName>
</protein>
<dbReference type="InterPro" id="IPR023827">
    <property type="entry name" value="Peptidase_S8_Asp-AS"/>
</dbReference>
<dbReference type="PROSITE" id="PS00138">
    <property type="entry name" value="SUBTILASE_SER"/>
    <property type="match status" value="1"/>
</dbReference>
<feature type="active site" description="Charge relay system" evidence="5 6">
    <location>
        <position position="250"/>
    </location>
</feature>
<dbReference type="GO" id="GO:0006508">
    <property type="term" value="P:proteolysis"/>
    <property type="evidence" value="ECO:0007669"/>
    <property type="project" value="UniProtKB-KW"/>
</dbReference>
<dbReference type="PANTHER" id="PTHR43806">
    <property type="entry name" value="PEPTIDASE S8"/>
    <property type="match status" value="1"/>
</dbReference>
<dbReference type="CDD" id="cd07487">
    <property type="entry name" value="Peptidases_S8_1"/>
    <property type="match status" value="1"/>
</dbReference>
<evidence type="ECO:0000256" key="2">
    <source>
        <dbReference type="ARBA" id="ARBA00022670"/>
    </source>
</evidence>
<feature type="active site" description="Charge relay system" evidence="5 6">
    <location>
        <position position="31"/>
    </location>
</feature>
<name>A0A3A9AR07_9FIRM</name>
<evidence type="ECO:0000256" key="1">
    <source>
        <dbReference type="ARBA" id="ARBA00011073"/>
    </source>
</evidence>
<dbReference type="InterPro" id="IPR050131">
    <property type="entry name" value="Peptidase_S8_subtilisin-like"/>
</dbReference>
<dbReference type="SUPFAM" id="SSF52743">
    <property type="entry name" value="Subtilisin-like"/>
    <property type="match status" value="1"/>
</dbReference>
<dbReference type="InterPro" id="IPR015500">
    <property type="entry name" value="Peptidase_S8_subtilisin-rel"/>
</dbReference>
<sequence>MLRVRQQVGCSDEIVSSCKGKGRGVTIAMLDTGVSSHPDFDNRIIAFMDFVNERKRNYDDSGHGTHVAGCICGSGWVSGGKYKGIAPESNLVVGKVLDDKGDGNVDVMAKGIEWVLSKQKEYNIRILNISIGMGENTEKSRMEKLIRLVDEAWRCGLLVVCAAGNTGPDPMTISPLGARRNVITVGCHEGGYFGNSGHLCEDYSSRGPSAYVMKKPDVVAPGTDIYSCNAGIIRRGRYYRNAYVAKSGTSMATPIVSGGLALLLQKYPFYTNEQAKQKLLYTARDLNEPWNKQGWGMIQIDRLVAEG</sequence>
<evidence type="ECO:0000313" key="9">
    <source>
        <dbReference type="EMBL" id="RKI90021.1"/>
    </source>
</evidence>
<evidence type="ECO:0000256" key="4">
    <source>
        <dbReference type="ARBA" id="ARBA00022825"/>
    </source>
</evidence>
<evidence type="ECO:0000256" key="6">
    <source>
        <dbReference type="PROSITE-ProRule" id="PRU01240"/>
    </source>
</evidence>
<feature type="active site" description="Charge relay system" evidence="5 6">
    <location>
        <position position="63"/>
    </location>
</feature>
<dbReference type="InterPro" id="IPR022398">
    <property type="entry name" value="Peptidase_S8_His-AS"/>
</dbReference>
<dbReference type="PANTHER" id="PTHR43806:SF65">
    <property type="entry name" value="SERINE PROTEASE APRX"/>
    <property type="match status" value="1"/>
</dbReference>
<dbReference type="AlphaFoldDB" id="A0A3A9AR07"/>
<accession>A0A3A9AR07</accession>
<dbReference type="GO" id="GO:0004252">
    <property type="term" value="F:serine-type endopeptidase activity"/>
    <property type="evidence" value="ECO:0007669"/>
    <property type="project" value="UniProtKB-UniRule"/>
</dbReference>
<evidence type="ECO:0000256" key="3">
    <source>
        <dbReference type="ARBA" id="ARBA00022801"/>
    </source>
</evidence>
<proteinExistence type="inferred from homology"/>
<dbReference type="Gene3D" id="3.40.50.200">
    <property type="entry name" value="Peptidase S8/S53 domain"/>
    <property type="match status" value="1"/>
</dbReference>
<dbReference type="EMBL" id="RAYQ01000017">
    <property type="protein sequence ID" value="RKI90021.1"/>
    <property type="molecule type" value="Genomic_DNA"/>
</dbReference>
<keyword evidence="2 6" id="KW-0645">Protease</keyword>
<dbReference type="Pfam" id="PF00082">
    <property type="entry name" value="Peptidase_S8"/>
    <property type="match status" value="1"/>
</dbReference>
<evidence type="ECO:0000256" key="7">
    <source>
        <dbReference type="RuleBase" id="RU003355"/>
    </source>
</evidence>
<dbReference type="InterPro" id="IPR036852">
    <property type="entry name" value="Peptidase_S8/S53_dom_sf"/>
</dbReference>
<evidence type="ECO:0000313" key="10">
    <source>
        <dbReference type="Proteomes" id="UP000280696"/>
    </source>
</evidence>
<dbReference type="InterPro" id="IPR023828">
    <property type="entry name" value="Peptidase_S8_Ser-AS"/>
</dbReference>
<keyword evidence="3 6" id="KW-0378">Hydrolase</keyword>
<evidence type="ECO:0000259" key="8">
    <source>
        <dbReference type="Pfam" id="PF00082"/>
    </source>
</evidence>
<keyword evidence="4 6" id="KW-0720">Serine protease</keyword>
<feature type="domain" description="Peptidase S8/S53" evidence="8">
    <location>
        <begin position="22"/>
        <end position="296"/>
    </location>
</feature>